<dbReference type="Pfam" id="PF03916">
    <property type="entry name" value="NrfD"/>
    <property type="match status" value="1"/>
</dbReference>
<keyword evidence="9" id="KW-1185">Reference proteome</keyword>
<dbReference type="RefSeq" id="WP_334314999.1">
    <property type="nucleotide sequence ID" value="NZ_CP065938.1"/>
</dbReference>
<feature type="transmembrane region" description="Helical" evidence="7">
    <location>
        <begin position="12"/>
        <end position="32"/>
    </location>
</feature>
<evidence type="ECO:0000256" key="4">
    <source>
        <dbReference type="ARBA" id="ARBA00022692"/>
    </source>
</evidence>
<feature type="transmembrane region" description="Helical" evidence="7">
    <location>
        <begin position="125"/>
        <end position="148"/>
    </location>
</feature>
<organism evidence="8 9">
    <name type="scientific">Taurinivorans muris</name>
    <dbReference type="NCBI Taxonomy" id="2787751"/>
    <lineage>
        <taxon>Bacteria</taxon>
        <taxon>Pseudomonadati</taxon>
        <taxon>Thermodesulfobacteriota</taxon>
        <taxon>Desulfovibrionia</taxon>
        <taxon>Desulfovibrionales</taxon>
        <taxon>Desulfovibrionaceae</taxon>
        <taxon>Taurinivorans</taxon>
    </lineage>
</organism>
<dbReference type="InterPro" id="IPR054823">
    <property type="entry name" value="DsrP-like"/>
</dbReference>
<comment type="subcellular location">
    <subcellularLocation>
        <location evidence="1">Cell membrane</location>
        <topology evidence="1">Multi-pass membrane protein</topology>
    </subcellularLocation>
</comment>
<keyword evidence="3" id="KW-1003">Cell membrane</keyword>
<feature type="transmembrane region" description="Helical" evidence="7">
    <location>
        <begin position="239"/>
        <end position="263"/>
    </location>
</feature>
<keyword evidence="4 7" id="KW-0812">Transmembrane</keyword>
<proteinExistence type="inferred from homology"/>
<feature type="transmembrane region" description="Helical" evidence="7">
    <location>
        <begin position="356"/>
        <end position="377"/>
    </location>
</feature>
<evidence type="ECO:0000256" key="6">
    <source>
        <dbReference type="ARBA" id="ARBA00023136"/>
    </source>
</evidence>
<feature type="transmembrane region" description="Helical" evidence="7">
    <location>
        <begin position="191"/>
        <end position="219"/>
    </location>
</feature>
<dbReference type="EMBL" id="CP065938">
    <property type="protein sequence ID" value="UWX05420.1"/>
    <property type="molecule type" value="Genomic_DNA"/>
</dbReference>
<evidence type="ECO:0000256" key="2">
    <source>
        <dbReference type="ARBA" id="ARBA00008929"/>
    </source>
</evidence>
<dbReference type="Gene3D" id="1.20.1630.10">
    <property type="entry name" value="Formate dehydrogenase/DMSO reductase domain"/>
    <property type="match status" value="1"/>
</dbReference>
<evidence type="ECO:0000313" key="9">
    <source>
        <dbReference type="Proteomes" id="UP001058120"/>
    </source>
</evidence>
<keyword evidence="5 7" id="KW-1133">Transmembrane helix</keyword>
<evidence type="ECO:0000256" key="7">
    <source>
        <dbReference type="SAM" id="Phobius"/>
    </source>
</evidence>
<evidence type="ECO:0000256" key="3">
    <source>
        <dbReference type="ARBA" id="ARBA00022475"/>
    </source>
</evidence>
<dbReference type="NCBIfam" id="NF045798">
    <property type="entry name" value="DsrP"/>
    <property type="match status" value="1"/>
</dbReference>
<accession>A0ABY5XZS8</accession>
<feature type="transmembrane region" description="Helical" evidence="7">
    <location>
        <begin position="283"/>
        <end position="304"/>
    </location>
</feature>
<protein>
    <submittedName>
        <fullName evidence="8">Polysulfide reductase NrfD</fullName>
    </submittedName>
</protein>
<gene>
    <name evidence="8" type="primary">nrfD</name>
    <name evidence="8" type="ORF">JBF11_08180</name>
</gene>
<name>A0ABY5XZS8_9BACT</name>
<feature type="transmembrane region" description="Helical" evidence="7">
    <location>
        <begin position="52"/>
        <end position="75"/>
    </location>
</feature>
<dbReference type="PROSITE" id="PS51257">
    <property type="entry name" value="PROKAR_LIPOPROTEIN"/>
    <property type="match status" value="1"/>
</dbReference>
<comment type="similarity">
    <text evidence="2">Belongs to the NrfD family.</text>
</comment>
<dbReference type="InterPro" id="IPR005614">
    <property type="entry name" value="NrfD-like"/>
</dbReference>
<feature type="transmembrane region" description="Helical" evidence="7">
    <location>
        <begin position="84"/>
        <end position="105"/>
    </location>
</feature>
<evidence type="ECO:0000313" key="8">
    <source>
        <dbReference type="EMBL" id="UWX05420.1"/>
    </source>
</evidence>
<dbReference type="PANTHER" id="PTHR43044">
    <property type="match status" value="1"/>
</dbReference>
<feature type="transmembrane region" description="Helical" evidence="7">
    <location>
        <begin position="316"/>
        <end position="336"/>
    </location>
</feature>
<evidence type="ECO:0000256" key="5">
    <source>
        <dbReference type="ARBA" id="ARBA00022989"/>
    </source>
</evidence>
<dbReference type="Proteomes" id="UP001058120">
    <property type="component" value="Chromosome"/>
</dbReference>
<dbReference type="PANTHER" id="PTHR43044:SF2">
    <property type="entry name" value="POLYSULPHIDE REDUCTASE NRFD"/>
    <property type="match status" value="1"/>
</dbReference>
<sequence length="393" mass="43560">MLEKVLKGSPKYYMWLGFLLTIIAVAACVYVYQLMYGLGITGLTRDSSWGFYIAQFTYLVGVAASAVMLVLPAYFHHYVKFKRVIIFGEFLAIGAVIMCMLFIVVDMGQPHRVLNVILHPTPGSVLFWDATVLSGYLVLNAVIGWTTLEAEKVGMAPPKWIKYLVYLSIIWAFSIHTVTAFLYAGLPGRHFWLTAILAARFLSSAFCSGPAILLLLIMLLKKVAGFDCGKSVIKTLTLIITYAMCLNVFFFCLELFTAFYSGIPGHQLPIQYLFGFGHAEGAWIGPWMWVAATLAIVSVILLVVPSFRENHNLLPWTLVLLVIATWIDKGLGLLIGGFNPTPFEYFTVYTPTFAEVTISCGIFAVGALVVSILWKIALDVKKEARSFDLPAGE</sequence>
<feature type="transmembrane region" description="Helical" evidence="7">
    <location>
        <begin position="160"/>
        <end position="185"/>
    </location>
</feature>
<keyword evidence="6 7" id="KW-0472">Membrane</keyword>
<evidence type="ECO:0000256" key="1">
    <source>
        <dbReference type="ARBA" id="ARBA00004651"/>
    </source>
</evidence>
<reference evidence="8" key="1">
    <citation type="submission" date="2020-12" db="EMBL/GenBank/DDBJ databases">
        <title>Taurinivorans muris gen. nov., sp. nov., fundamental and realized metabolic niche of a ubiquitous sulfidogenic bacterium in the murine intestine.</title>
        <authorList>
            <person name="Ye H."/>
            <person name="Hanson B.T."/>
            <person name="Loy A."/>
        </authorList>
    </citation>
    <scope>NUCLEOTIDE SEQUENCE</scope>
    <source>
        <strain evidence="8">LT0009</strain>
    </source>
</reference>